<comment type="cofactor">
    <cofactor evidence="1">
        <name>Ca(2+)</name>
        <dbReference type="ChEBI" id="CHEBI:29108"/>
    </cofactor>
</comment>
<feature type="domain" description="Bacterial Ig" evidence="11">
    <location>
        <begin position="752"/>
        <end position="813"/>
    </location>
</feature>
<gene>
    <name evidence="12" type="ORF">B4102_3259</name>
</gene>
<evidence type="ECO:0000313" key="12">
    <source>
        <dbReference type="EMBL" id="KYD05535.1"/>
    </source>
</evidence>
<dbReference type="EMBL" id="LQYN01000056">
    <property type="protein sequence ID" value="KYD05535.1"/>
    <property type="molecule type" value="Genomic_DNA"/>
</dbReference>
<feature type="active site" description="Charge relay system" evidence="9">
    <location>
        <position position="501"/>
    </location>
</feature>
<dbReference type="RefSeq" id="WP_066231924.1">
    <property type="nucleotide sequence ID" value="NZ_LQYN01000056.1"/>
</dbReference>
<evidence type="ECO:0000256" key="6">
    <source>
        <dbReference type="ARBA" id="ARBA00022801"/>
    </source>
</evidence>
<comment type="subcellular location">
    <subcellularLocation>
        <location evidence="2">Secreted</location>
    </subcellularLocation>
</comment>
<dbReference type="GO" id="GO:0005576">
    <property type="term" value="C:extracellular region"/>
    <property type="evidence" value="ECO:0007669"/>
    <property type="project" value="UniProtKB-SubCell"/>
</dbReference>
<proteinExistence type="inferred from homology"/>
<dbReference type="Proteomes" id="UP000075666">
    <property type="component" value="Unassembled WGS sequence"/>
</dbReference>
<dbReference type="STRING" id="46224.B4102_3259"/>
<dbReference type="PANTHER" id="PTHR43806:SF11">
    <property type="entry name" value="CEREVISIN-RELATED"/>
    <property type="match status" value="1"/>
</dbReference>
<keyword evidence="4" id="KW-0964">Secreted</keyword>
<evidence type="ECO:0000256" key="3">
    <source>
        <dbReference type="ARBA" id="ARBA00011073"/>
    </source>
</evidence>
<protein>
    <recommendedName>
        <fullName evidence="14">Peptidase S8</fullName>
    </recommendedName>
</protein>
<evidence type="ECO:0000256" key="1">
    <source>
        <dbReference type="ARBA" id="ARBA00001913"/>
    </source>
</evidence>
<dbReference type="CDD" id="cd07484">
    <property type="entry name" value="Peptidases_S8_Thermitase_like"/>
    <property type="match status" value="1"/>
</dbReference>
<evidence type="ECO:0000256" key="2">
    <source>
        <dbReference type="ARBA" id="ARBA00004613"/>
    </source>
</evidence>
<dbReference type="GO" id="GO:0006508">
    <property type="term" value="P:proteolysis"/>
    <property type="evidence" value="ECO:0007669"/>
    <property type="project" value="UniProtKB-KW"/>
</dbReference>
<evidence type="ECO:0000313" key="13">
    <source>
        <dbReference type="Proteomes" id="UP000075666"/>
    </source>
</evidence>
<evidence type="ECO:0000259" key="11">
    <source>
        <dbReference type="Pfam" id="PF17936"/>
    </source>
</evidence>
<sequence>MKVIKLSKLTALVLIFSLIVGFIMPQSYHAETNLGASIEKPISLKAVGSIDGTFNEPGAQWYKISPADVNKFSHMHLAVDSDQMVYVTVYSSKENAKKDITYDQYRTSTYTEPDTSAAVVHFPYAWTGPYYIKVEYYGYDEDMEEMAMDEEVPPGENEFIPAKYTLSTKGEKLKPNADTSSGSDCPVEIGAKGQKGGAELLKSIRQFRDGILSKSEEGKKLSSLYYKSAPFLAVKLVVNKSAREEVYKNLEVLKPLITDLNKGNNSHVISEKEETAINALYDLSVGAVPAKLKAEMESIASKVNIKNLKGKEVADVIAKIGIKLPTQTANKYIVKLKSGKKLSSVKAKARSLSALSVKNNDSLFDDMFVVELDEDHFSGMSAQSKNKAMKATVSQIEKLPDVEYVEKVQTYKALSTDIQSGNQWSLTNTGKNDNVGEGKVGADIGNKKLQDLLKVQKGLKDTLVAVVDTGVDSTLADLNGKVVKGKNYIENNDNTMDDNGHGTHVSGIIAAKANNGYSMEGINQHAKILPVKVLDASGSGDTEQIAHGIKYAADKGAKVINLSLGGSYSRTLEYALKYAADKNVVIVAASGNDGQYGISYPGASKYAISVGATNSWDIVADYSNYGVGLDLVAPGSNIPSLLPDGNVTYLSGTSMAAPHVTAVAGLLLSKNPKLKPNDVRTMLHETSKHVEFVETDNKGSEGGSLIDLIGGGGGGIDIDPDEVTLPQGAELVSGYGRLNAYSIFSKLDLNVKLNAIYDNQNKVTGTTVKGAKVEVKKGSKVIGKATAATNGTFSAKIPVQKNKQQLSIVVTSGKAQTTFKTFVKKGTAPKAPKVSTISNKSTYVTGTAQAGVKVIVKNTSKKVVAQGTADSKGKFKLKLTKKQKAGTKLSVTSQDLAKRVSKSVTVVVKDKIPPAAPKVNKVTTKSTKVTGKAEAGSTVTLKYKGKTIGTAKASKKGNFTIKIKKKPAGATLYVNAKDKAGNISKTVKVKVKKA</sequence>
<evidence type="ECO:0000256" key="7">
    <source>
        <dbReference type="ARBA" id="ARBA00022825"/>
    </source>
</evidence>
<dbReference type="Pfam" id="PF17936">
    <property type="entry name" value="Big_6"/>
    <property type="match status" value="3"/>
</dbReference>
<evidence type="ECO:0008006" key="14">
    <source>
        <dbReference type="Google" id="ProtNLM"/>
    </source>
</evidence>
<dbReference type="PROSITE" id="PS00137">
    <property type="entry name" value="SUBTILASE_HIS"/>
    <property type="match status" value="1"/>
</dbReference>
<dbReference type="PROSITE" id="PS51892">
    <property type="entry name" value="SUBTILASE"/>
    <property type="match status" value="1"/>
</dbReference>
<accession>A0A150KZM3</accession>
<dbReference type="InterPro" id="IPR050131">
    <property type="entry name" value="Peptidase_S8_subtilisin-like"/>
</dbReference>
<organism evidence="12 13">
    <name type="scientific">Heyndrickxia sporothermodurans</name>
    <dbReference type="NCBI Taxonomy" id="46224"/>
    <lineage>
        <taxon>Bacteria</taxon>
        <taxon>Bacillati</taxon>
        <taxon>Bacillota</taxon>
        <taxon>Bacilli</taxon>
        <taxon>Bacillales</taxon>
        <taxon>Bacillaceae</taxon>
        <taxon>Heyndrickxia</taxon>
    </lineage>
</organism>
<dbReference type="PATRIC" id="fig|46224.3.peg.3236"/>
<feature type="domain" description="Bacterial Ig" evidence="11">
    <location>
        <begin position="828"/>
        <end position="910"/>
    </location>
</feature>
<feature type="active site" description="Charge relay system" evidence="9">
    <location>
        <position position="468"/>
    </location>
</feature>
<comment type="caution">
    <text evidence="12">The sequence shown here is derived from an EMBL/GenBank/DDBJ whole genome shotgun (WGS) entry which is preliminary data.</text>
</comment>
<dbReference type="PROSITE" id="PS00138">
    <property type="entry name" value="SUBTILASE_SER"/>
    <property type="match status" value="1"/>
</dbReference>
<dbReference type="InterPro" id="IPR023828">
    <property type="entry name" value="Peptidase_S8_Ser-AS"/>
</dbReference>
<dbReference type="Gene3D" id="3.40.50.200">
    <property type="entry name" value="Peptidase S8/S53 domain"/>
    <property type="match status" value="1"/>
</dbReference>
<name>A0A150KZM3_9BACI</name>
<dbReference type="InterPro" id="IPR036852">
    <property type="entry name" value="Peptidase_S8/S53_dom_sf"/>
</dbReference>
<dbReference type="PANTHER" id="PTHR43806">
    <property type="entry name" value="PEPTIDASE S8"/>
    <property type="match status" value="1"/>
</dbReference>
<dbReference type="AlphaFoldDB" id="A0A150KZM3"/>
<evidence type="ECO:0000256" key="8">
    <source>
        <dbReference type="ARBA" id="ARBA00022837"/>
    </source>
</evidence>
<dbReference type="InterPro" id="IPR000209">
    <property type="entry name" value="Peptidase_S8/S53_dom"/>
</dbReference>
<evidence type="ECO:0000256" key="5">
    <source>
        <dbReference type="ARBA" id="ARBA00022670"/>
    </source>
</evidence>
<keyword evidence="7 9" id="KW-0720">Serine protease</keyword>
<evidence type="ECO:0000256" key="4">
    <source>
        <dbReference type="ARBA" id="ARBA00022525"/>
    </source>
</evidence>
<dbReference type="Pfam" id="PF00082">
    <property type="entry name" value="Peptidase_S8"/>
    <property type="match status" value="1"/>
</dbReference>
<keyword evidence="13" id="KW-1185">Reference proteome</keyword>
<dbReference type="PRINTS" id="PR00723">
    <property type="entry name" value="SUBTILISIN"/>
</dbReference>
<keyword evidence="6 9" id="KW-0378">Hydrolase</keyword>
<feature type="active site" description="Charge relay system" evidence="9">
    <location>
        <position position="654"/>
    </location>
</feature>
<evidence type="ECO:0000256" key="9">
    <source>
        <dbReference type="PROSITE-ProRule" id="PRU01240"/>
    </source>
</evidence>
<dbReference type="InterPro" id="IPR041498">
    <property type="entry name" value="Big_6"/>
</dbReference>
<feature type="domain" description="Bacterial Ig" evidence="11">
    <location>
        <begin position="914"/>
        <end position="992"/>
    </location>
</feature>
<feature type="domain" description="Peptidase S8/S53" evidence="10">
    <location>
        <begin position="460"/>
        <end position="690"/>
    </location>
</feature>
<comment type="similarity">
    <text evidence="3 9">Belongs to the peptidase S8 family.</text>
</comment>
<dbReference type="InterPro" id="IPR022398">
    <property type="entry name" value="Peptidase_S8_His-AS"/>
</dbReference>
<keyword evidence="8" id="KW-0106">Calcium</keyword>
<keyword evidence="5 9" id="KW-0645">Protease</keyword>
<dbReference type="InterPro" id="IPR034084">
    <property type="entry name" value="Thermitase-like_dom"/>
</dbReference>
<dbReference type="Gene3D" id="2.60.40.10">
    <property type="entry name" value="Immunoglobulins"/>
    <property type="match status" value="3"/>
</dbReference>
<dbReference type="GO" id="GO:0004252">
    <property type="term" value="F:serine-type endopeptidase activity"/>
    <property type="evidence" value="ECO:0007669"/>
    <property type="project" value="UniProtKB-UniRule"/>
</dbReference>
<evidence type="ECO:0000259" key="10">
    <source>
        <dbReference type="Pfam" id="PF00082"/>
    </source>
</evidence>
<dbReference type="InterPro" id="IPR013783">
    <property type="entry name" value="Ig-like_fold"/>
</dbReference>
<dbReference type="SUPFAM" id="SSF52743">
    <property type="entry name" value="Subtilisin-like"/>
    <property type="match status" value="1"/>
</dbReference>
<reference evidence="12 13" key="1">
    <citation type="submission" date="2016-01" db="EMBL/GenBank/DDBJ databases">
        <title>Genome Sequences of Twelve Sporeforming Bacillus Species Isolated from Foods.</title>
        <authorList>
            <person name="Berendsen E.M."/>
            <person name="Wells-Bennik M.H."/>
            <person name="Krawcyk A.O."/>
            <person name="De Jong A."/>
            <person name="Holsappel S."/>
            <person name="Eijlander R.T."/>
            <person name="Kuipers O.P."/>
        </authorList>
    </citation>
    <scope>NUCLEOTIDE SEQUENCE [LARGE SCALE GENOMIC DNA]</scope>
    <source>
        <strain evidence="12 13">B4102</strain>
    </source>
</reference>
<dbReference type="InterPro" id="IPR015500">
    <property type="entry name" value="Peptidase_S8_subtilisin-rel"/>
</dbReference>